<dbReference type="Proteomes" id="UP000245626">
    <property type="component" value="Unassembled WGS sequence"/>
</dbReference>
<reference evidence="1 2" key="1">
    <citation type="journal article" date="2018" name="Mol. Biol. Evol.">
        <title>Broad Genomic Sampling Reveals a Smut Pathogenic Ancestry of the Fungal Clade Ustilaginomycotina.</title>
        <authorList>
            <person name="Kijpornyongpan T."/>
            <person name="Mondo S.J."/>
            <person name="Barry K."/>
            <person name="Sandor L."/>
            <person name="Lee J."/>
            <person name="Lipzen A."/>
            <person name="Pangilinan J."/>
            <person name="LaButti K."/>
            <person name="Hainaut M."/>
            <person name="Henrissat B."/>
            <person name="Grigoriev I.V."/>
            <person name="Spatafora J.W."/>
            <person name="Aime M.C."/>
        </authorList>
    </citation>
    <scope>NUCLEOTIDE SEQUENCE [LARGE SCALE GENOMIC DNA]</scope>
    <source>
        <strain evidence="1 2">SA 807</strain>
    </source>
</reference>
<sequence>MPPRRETSPDSRGGGLKLTKQQAKSLRYEAPHVPKFLQALKDQVNNSSNYGSKGGSGGRRDEFDDFFSPSENFDDGRDKDGGRASMRGKSDPSFVRGEEGEEEGEEDDLEGAQIVVLKEGRHLTREEMEEERERIKSGKVLEKEGGKSEDPGKNKIAQAGSISNGRKRASAVITSSSAQEEEEENGPSNVGRKDIGRALASKSSSGLDGIKALIEEDKARKRAKLEEEKRQKRDKKNKAARAEKKKAGKGLSFDIED</sequence>
<gene>
    <name evidence="1" type="ORF">IE53DRAFT_367208</name>
</gene>
<name>A0ACD0P370_9BASI</name>
<evidence type="ECO:0000313" key="1">
    <source>
        <dbReference type="EMBL" id="PWN52441.1"/>
    </source>
</evidence>
<proteinExistence type="predicted"/>
<keyword evidence="2" id="KW-1185">Reference proteome</keyword>
<dbReference type="EMBL" id="KZ819777">
    <property type="protein sequence ID" value="PWN52441.1"/>
    <property type="molecule type" value="Genomic_DNA"/>
</dbReference>
<protein>
    <submittedName>
        <fullName evidence="1">Uncharacterized protein</fullName>
    </submittedName>
</protein>
<organism evidence="1 2">
    <name type="scientific">Violaceomyces palustris</name>
    <dbReference type="NCBI Taxonomy" id="1673888"/>
    <lineage>
        <taxon>Eukaryota</taxon>
        <taxon>Fungi</taxon>
        <taxon>Dikarya</taxon>
        <taxon>Basidiomycota</taxon>
        <taxon>Ustilaginomycotina</taxon>
        <taxon>Ustilaginomycetes</taxon>
        <taxon>Violaceomycetales</taxon>
        <taxon>Violaceomycetaceae</taxon>
        <taxon>Violaceomyces</taxon>
    </lineage>
</organism>
<evidence type="ECO:0000313" key="2">
    <source>
        <dbReference type="Proteomes" id="UP000245626"/>
    </source>
</evidence>
<accession>A0ACD0P370</accession>